<proteinExistence type="predicted"/>
<organism evidence="1 2">
    <name type="scientific">Melastoma candidum</name>
    <dbReference type="NCBI Taxonomy" id="119954"/>
    <lineage>
        <taxon>Eukaryota</taxon>
        <taxon>Viridiplantae</taxon>
        <taxon>Streptophyta</taxon>
        <taxon>Embryophyta</taxon>
        <taxon>Tracheophyta</taxon>
        <taxon>Spermatophyta</taxon>
        <taxon>Magnoliopsida</taxon>
        <taxon>eudicotyledons</taxon>
        <taxon>Gunneridae</taxon>
        <taxon>Pentapetalae</taxon>
        <taxon>rosids</taxon>
        <taxon>malvids</taxon>
        <taxon>Myrtales</taxon>
        <taxon>Melastomataceae</taxon>
        <taxon>Melastomatoideae</taxon>
        <taxon>Melastomateae</taxon>
        <taxon>Melastoma</taxon>
    </lineage>
</organism>
<comment type="caution">
    <text evidence="1">The sequence shown here is derived from an EMBL/GenBank/DDBJ whole genome shotgun (WGS) entry which is preliminary data.</text>
</comment>
<keyword evidence="2" id="KW-1185">Reference proteome</keyword>
<evidence type="ECO:0000313" key="2">
    <source>
        <dbReference type="Proteomes" id="UP001057402"/>
    </source>
</evidence>
<name>A0ACB9S1M1_9MYRT</name>
<protein>
    <submittedName>
        <fullName evidence="1">Uncharacterized protein</fullName>
    </submittedName>
</protein>
<dbReference type="Proteomes" id="UP001057402">
    <property type="component" value="Chromosome 3"/>
</dbReference>
<gene>
    <name evidence="1" type="ORF">MLD38_009353</name>
</gene>
<accession>A0ACB9S1M1</accession>
<evidence type="ECO:0000313" key="1">
    <source>
        <dbReference type="EMBL" id="KAI4383523.1"/>
    </source>
</evidence>
<reference evidence="2" key="1">
    <citation type="journal article" date="2023" name="Front. Plant Sci.">
        <title>Chromosomal-level genome assembly of Melastoma candidum provides insights into trichome evolution.</title>
        <authorList>
            <person name="Zhong Y."/>
            <person name="Wu W."/>
            <person name="Sun C."/>
            <person name="Zou P."/>
            <person name="Liu Y."/>
            <person name="Dai S."/>
            <person name="Zhou R."/>
        </authorList>
    </citation>
    <scope>NUCLEOTIDE SEQUENCE [LARGE SCALE GENOMIC DNA]</scope>
</reference>
<dbReference type="EMBL" id="CM042882">
    <property type="protein sequence ID" value="KAI4383523.1"/>
    <property type="molecule type" value="Genomic_DNA"/>
</dbReference>
<sequence>MIGVPSGECRLTWLRSQIIGRDAMFDSPFGRRRLTYADHTASGRCLHYVEDFVADNVLPFYGKSKGTGPVMCGSMLTGFFVQVTRTPPTATLAACSAGRGAQEQSRGFRRSWASLYRQLCEKRSQSLAEVIEIGQDSKGSIDMEELRRKLRHYRNANRPILGSFSACSNVTGKITDTRALAKLLHEFEGFACFDFAASGPYAKIDMKSGEIDGYDAIFLSPHKFLGGPGSPGILLASKTLYCLGSSPPSTCGGGTVTYVNGFNEKDTLCLEEIEGRENGGTPPIIQITRLALAFWVKDYVGGLEENGKLTQSTIAQGYQGVKPGKSRISFPYYMSEEEFHFVLEALEFVTDYGQIFLPLYVFDIRTGGWTIRRKALAELLSKEKKGSTQTSPPWGPVGPDNISMPHNDNIAETLRDEYDSYFEQARRVAGLLQEFPLQRTLGEDMGLVDQHLVYFRI</sequence>